<dbReference type="InterPro" id="IPR045864">
    <property type="entry name" value="aa-tRNA-synth_II/BPL/LPL"/>
</dbReference>
<evidence type="ECO:0000256" key="4">
    <source>
        <dbReference type="ARBA" id="ARBA00022741"/>
    </source>
</evidence>
<dbReference type="PANTHER" id="PTHR30075">
    <property type="entry name" value="GLYCYL-TRNA SYNTHETASE"/>
    <property type="match status" value="1"/>
</dbReference>
<keyword evidence="9" id="KW-0732">Signal</keyword>
<dbReference type="InterPro" id="IPR006194">
    <property type="entry name" value="Gly-tRNA-synth_heterodimer"/>
</dbReference>
<evidence type="ECO:0000256" key="5">
    <source>
        <dbReference type="ARBA" id="ARBA00022840"/>
    </source>
</evidence>
<dbReference type="SUPFAM" id="SSF143456">
    <property type="entry name" value="VC0467-like"/>
    <property type="match status" value="1"/>
</dbReference>
<dbReference type="Pfam" id="PF02092">
    <property type="entry name" value="tRNA_synt_2f"/>
    <property type="match status" value="1"/>
</dbReference>
<dbReference type="NCBIfam" id="TIGR00211">
    <property type="entry name" value="glyS"/>
    <property type="match status" value="1"/>
</dbReference>
<dbReference type="HAMAP" id="MF_00255">
    <property type="entry name" value="Gly_tRNA_synth_beta"/>
    <property type="match status" value="1"/>
</dbReference>
<dbReference type="InterPro" id="IPR002310">
    <property type="entry name" value="Gly-tRNA_ligase_asu"/>
</dbReference>
<protein>
    <recommendedName>
        <fullName evidence="2">glycine--tRNA ligase</fullName>
        <ecNumber evidence="2">6.1.1.14</ecNumber>
    </recommendedName>
</protein>
<keyword evidence="4" id="KW-0547">Nucleotide-binding</keyword>
<evidence type="ECO:0000256" key="8">
    <source>
        <dbReference type="ARBA" id="ARBA00047937"/>
    </source>
</evidence>
<organism evidence="10 11">
    <name type="scientific">Geodia barretti</name>
    <name type="common">Barrett's horny sponge</name>
    <dbReference type="NCBI Taxonomy" id="519541"/>
    <lineage>
        <taxon>Eukaryota</taxon>
        <taxon>Metazoa</taxon>
        <taxon>Porifera</taxon>
        <taxon>Demospongiae</taxon>
        <taxon>Heteroscleromorpha</taxon>
        <taxon>Tetractinellida</taxon>
        <taxon>Astrophorina</taxon>
        <taxon>Geodiidae</taxon>
        <taxon>Geodia</taxon>
    </lineage>
</organism>
<evidence type="ECO:0000256" key="2">
    <source>
        <dbReference type="ARBA" id="ARBA00012829"/>
    </source>
</evidence>
<dbReference type="AlphaFoldDB" id="A0AA35SJT4"/>
<keyword evidence="6" id="KW-0648">Protein biosynthesis</keyword>
<dbReference type="Pfam" id="PF02622">
    <property type="entry name" value="DUF179"/>
    <property type="match status" value="1"/>
</dbReference>
<dbReference type="GO" id="GO:0006426">
    <property type="term" value="P:glycyl-tRNA aminoacylation"/>
    <property type="evidence" value="ECO:0007669"/>
    <property type="project" value="InterPro"/>
</dbReference>
<dbReference type="PANTHER" id="PTHR30075:SF2">
    <property type="entry name" value="GLYCINE--TRNA LIGASE, CHLOROPLASTIC_MITOCHONDRIAL 2"/>
    <property type="match status" value="1"/>
</dbReference>
<feature type="signal peptide" evidence="9">
    <location>
        <begin position="1"/>
        <end position="27"/>
    </location>
</feature>
<reference evidence="10" key="1">
    <citation type="submission" date="2023-03" db="EMBL/GenBank/DDBJ databases">
        <authorList>
            <person name="Steffen K."/>
            <person name="Cardenas P."/>
        </authorList>
    </citation>
    <scope>NUCLEOTIDE SEQUENCE</scope>
</reference>
<dbReference type="PRINTS" id="PR01045">
    <property type="entry name" value="TRNASYNTHGB"/>
</dbReference>
<gene>
    <name evidence="10" type="ORF">GBAR_LOCUS17412</name>
</gene>
<keyword evidence="5" id="KW-0067">ATP-binding</keyword>
<proteinExistence type="inferred from homology"/>
<evidence type="ECO:0000256" key="7">
    <source>
        <dbReference type="ARBA" id="ARBA00023146"/>
    </source>
</evidence>
<dbReference type="Pfam" id="PF02091">
    <property type="entry name" value="tRNA-synt_2e"/>
    <property type="match status" value="2"/>
</dbReference>
<dbReference type="PROSITE" id="PS50861">
    <property type="entry name" value="AA_TRNA_LIGASE_II_GLYAB"/>
    <property type="match status" value="2"/>
</dbReference>
<comment type="similarity">
    <text evidence="1">Belongs to the class-II aminoacyl-tRNA synthetase family.</text>
</comment>
<dbReference type="InterPro" id="IPR015944">
    <property type="entry name" value="Gly-tRNA-synth_bsu"/>
</dbReference>
<dbReference type="InterPro" id="IPR003774">
    <property type="entry name" value="AlgH-like"/>
</dbReference>
<keyword evidence="7" id="KW-0030">Aminoacyl-tRNA synthetase</keyword>
<comment type="caution">
    <text evidence="10">The sequence shown here is derived from an EMBL/GenBank/DDBJ whole genome shotgun (WGS) entry which is preliminary data.</text>
</comment>
<dbReference type="EC" id="6.1.1.14" evidence="2"/>
<dbReference type="Gene3D" id="3.40.1740.10">
    <property type="entry name" value="VC0467-like"/>
    <property type="match status" value="1"/>
</dbReference>
<evidence type="ECO:0000256" key="3">
    <source>
        <dbReference type="ARBA" id="ARBA00022598"/>
    </source>
</evidence>
<sequence>MCTCSCRFKTSVTIAVAGFVLLSLSLSAVIPQTAPQAALSTGRFLVAGKQLRDPNFARTVVLLLNYGESGARGVIINRPTDVKLATMFPEIRGLQRRMDTVYLGGPRTERSDIFCELLDLLDRRHEGCLVLQQPYNVQVGAGTMNPATVLRVLVGAGTRGTVCTSRAPASRADATAVVGDNPNRLQMHHQLQVILQPDPGDPQERYLASLQAIGIDMRQHDVRFVEDNWESPALGAWARAGRVARRPGNHPIHLFPAGRAARTLDQLWRWRVQRYYGSTASRWLCRTPTASGRWHYRRAHRAIPYEDILLRSEIEHCHYYFEVADVEALKAVYDTYEREAKRCLEADLVMPAHDYNLKCSHLFNVLDTRGAIGVTERANYFRRMRNVARDISTLYAAQREQLGHPLLKSSAGLVAAAEPPPGEDTAVAPADEASPFVLEIGSEELPPADLSSAMRQLQAAVPAMLDQLRLGYESLTVYGTPRRLVVMVSGLAPRQTDLETVVKGPPADRAFDADGQPTAAGLGFARGKGVEVGDLQVVEEQGRRSVAAVVRETGRAAVEVLSEALPGCLAGITFDRSMRWNASNLAYSRPLRWLLALYGPQQVPFSYAGIDSGRCSRGLRPYGSPAIVIDDAGAYASVMQANGVVTNPEARRSLIRDEAAEMAAQRDGVWHEDPDLLDEVTHLVERPTLFCGRFEARFLALPPEVLVAVMKKHQRYFPVYAGDGSLLPHFIGVRNGDAEHLDTVTAGNEHVLRARFADAEYFYGKDTRQALGDFLPRLQTLTFQVDLGSMLDKVHRLERLTPQAAQLLGLSESDTAAATRAAALSKADLATNMVVEMTALQGTMGAHYARLSGESDAVAAALGEQYQQVSTTPAGLALALADRCDSLLGLFAAAGLAPRGSNDPFALRRAALGIIETLITNCTSCDLRRLLSLAAPSLPVSGDAATQEAVLQFIIGRLEGVLRDRGYPASVVKAVLAAQGHDPYAASQAAHELNDALADDDWPTLLAAYSRCVRITRAIEGPLILCPDDFDLPAEKALRDAYQSAAAALDGSASVSRFITALRKLEPAITTFFLDVLVMDEDPARRDNRLALLQGISALPDGIADMSRLEGF</sequence>
<dbReference type="Gene3D" id="3.30.930.10">
    <property type="entry name" value="Bira Bifunctional Protein, Domain 2"/>
    <property type="match status" value="1"/>
</dbReference>
<accession>A0AA35SJT4</accession>
<dbReference type="EMBL" id="CASHTH010002492">
    <property type="protein sequence ID" value="CAI8030709.1"/>
    <property type="molecule type" value="Genomic_DNA"/>
</dbReference>
<dbReference type="GO" id="GO:0004820">
    <property type="term" value="F:glycine-tRNA ligase activity"/>
    <property type="evidence" value="ECO:0007669"/>
    <property type="project" value="UniProtKB-EC"/>
</dbReference>
<keyword evidence="11" id="KW-1185">Reference proteome</keyword>
<feature type="chain" id="PRO_5041216278" description="glycine--tRNA ligase" evidence="9">
    <location>
        <begin position="28"/>
        <end position="1112"/>
    </location>
</feature>
<evidence type="ECO:0000256" key="1">
    <source>
        <dbReference type="ARBA" id="ARBA00008226"/>
    </source>
</evidence>
<dbReference type="Gene3D" id="1.20.58.180">
    <property type="entry name" value="Class II aaRS and biotin synthetases, domain 2"/>
    <property type="match status" value="1"/>
</dbReference>
<dbReference type="GO" id="GO:0005829">
    <property type="term" value="C:cytosol"/>
    <property type="evidence" value="ECO:0007669"/>
    <property type="project" value="TreeGrafter"/>
</dbReference>
<dbReference type="Proteomes" id="UP001174909">
    <property type="component" value="Unassembled WGS sequence"/>
</dbReference>
<dbReference type="SUPFAM" id="SSF55681">
    <property type="entry name" value="Class II aaRS and biotin synthetases"/>
    <property type="match status" value="1"/>
</dbReference>
<evidence type="ECO:0000256" key="6">
    <source>
        <dbReference type="ARBA" id="ARBA00022917"/>
    </source>
</evidence>
<dbReference type="GO" id="GO:0005524">
    <property type="term" value="F:ATP binding"/>
    <property type="evidence" value="ECO:0007669"/>
    <property type="project" value="UniProtKB-KW"/>
</dbReference>
<name>A0AA35SJT4_GEOBA</name>
<evidence type="ECO:0000313" key="11">
    <source>
        <dbReference type="Proteomes" id="UP001174909"/>
    </source>
</evidence>
<evidence type="ECO:0000313" key="10">
    <source>
        <dbReference type="EMBL" id="CAI8030709.1"/>
    </source>
</evidence>
<evidence type="ECO:0000256" key="9">
    <source>
        <dbReference type="SAM" id="SignalP"/>
    </source>
</evidence>
<keyword evidence="3 10" id="KW-0436">Ligase</keyword>
<comment type="catalytic activity">
    <reaction evidence="8">
        <text>tRNA(Gly) + glycine + ATP = glycyl-tRNA(Gly) + AMP + diphosphate</text>
        <dbReference type="Rhea" id="RHEA:16013"/>
        <dbReference type="Rhea" id="RHEA-COMP:9664"/>
        <dbReference type="Rhea" id="RHEA-COMP:9683"/>
        <dbReference type="ChEBI" id="CHEBI:30616"/>
        <dbReference type="ChEBI" id="CHEBI:33019"/>
        <dbReference type="ChEBI" id="CHEBI:57305"/>
        <dbReference type="ChEBI" id="CHEBI:78442"/>
        <dbReference type="ChEBI" id="CHEBI:78522"/>
        <dbReference type="ChEBI" id="CHEBI:456215"/>
        <dbReference type="EC" id="6.1.1.14"/>
    </reaction>
</comment>